<evidence type="ECO:0000313" key="1">
    <source>
        <dbReference type="EMBL" id="EGO21836.1"/>
    </source>
</evidence>
<protein>
    <submittedName>
        <fullName evidence="1">Uncharacterized protein</fullName>
    </submittedName>
</protein>
<organism>
    <name type="scientific">Serpula lacrymans var. lacrymans (strain S7.9)</name>
    <name type="common">Dry rot fungus</name>
    <dbReference type="NCBI Taxonomy" id="578457"/>
    <lineage>
        <taxon>Eukaryota</taxon>
        <taxon>Fungi</taxon>
        <taxon>Dikarya</taxon>
        <taxon>Basidiomycota</taxon>
        <taxon>Agaricomycotina</taxon>
        <taxon>Agaricomycetes</taxon>
        <taxon>Agaricomycetidae</taxon>
        <taxon>Boletales</taxon>
        <taxon>Coniophorineae</taxon>
        <taxon>Serpulaceae</taxon>
        <taxon>Serpula</taxon>
    </lineage>
</organism>
<dbReference type="EMBL" id="GL945438">
    <property type="protein sequence ID" value="EGO21836.1"/>
    <property type="molecule type" value="Genomic_DNA"/>
</dbReference>
<dbReference type="RefSeq" id="XP_007321622.1">
    <property type="nucleotide sequence ID" value="XM_007321560.1"/>
</dbReference>
<dbReference type="HOGENOM" id="CLU_2943209_0_0_1"/>
<proteinExistence type="predicted"/>
<dbReference type="Proteomes" id="UP000008064">
    <property type="component" value="Unassembled WGS sequence"/>
</dbReference>
<accession>F8P5E9</accession>
<name>F8P5E9_SERL9</name>
<reference evidence="1" key="1">
    <citation type="submission" date="2011-04" db="EMBL/GenBank/DDBJ databases">
        <title>Evolution of plant cell wall degrading machinery underlies the functional diversity of forest fungi.</title>
        <authorList>
            <consortium name="US DOE Joint Genome Institute (JGI-PGF)"/>
            <person name="Eastwood D.C."/>
            <person name="Floudas D."/>
            <person name="Binder M."/>
            <person name="Majcherczyk A."/>
            <person name="Schneider P."/>
            <person name="Aerts A."/>
            <person name="Asiegbu F.O."/>
            <person name="Baker S.E."/>
            <person name="Barry K."/>
            <person name="Bendiksby M."/>
            <person name="Blumentritt M."/>
            <person name="Coutinho P.M."/>
            <person name="Cullen D."/>
            <person name="Cullen D."/>
            <person name="Gathman A."/>
            <person name="Goodell B."/>
            <person name="Henrissat B."/>
            <person name="Ihrmark K."/>
            <person name="Kauserud H."/>
            <person name="Kohler A."/>
            <person name="LaButti K."/>
            <person name="Lapidus A."/>
            <person name="Lavin J.L."/>
            <person name="Lee Y.-H."/>
            <person name="Lindquist E."/>
            <person name="Lilly W."/>
            <person name="Lucas S."/>
            <person name="Morin E."/>
            <person name="Murat C."/>
            <person name="Oguiza J.A."/>
            <person name="Park J."/>
            <person name="Pisabarro A.G."/>
            <person name="Riley R."/>
            <person name="Rosling A."/>
            <person name="Salamov A."/>
            <person name="Schmidt O."/>
            <person name="Schmutz J."/>
            <person name="Skrede I."/>
            <person name="Stenlid J."/>
            <person name="Wiebenga A."/>
            <person name="Xie X."/>
            <person name="Kues U."/>
            <person name="Hibbett D.S."/>
            <person name="Hoffmeister D."/>
            <person name="Hogberg N."/>
            <person name="Martin F."/>
            <person name="Grigoriev I.V."/>
            <person name="Watkinson S.C."/>
        </authorList>
    </citation>
    <scope>NUCLEOTIDE SEQUENCE</scope>
    <source>
        <strain evidence="1">S7.9</strain>
    </source>
</reference>
<sequence>MRHMYFPSSAAVDGVELGTHQNHRFNGPIKQLLSNLQRRSLNSRGKFTVANLLPPCFHSH</sequence>
<dbReference type="GeneID" id="18820532"/>
<gene>
    <name evidence="1" type="ORF">SERLADRAFT_474798</name>
</gene>
<dbReference type="AlphaFoldDB" id="F8P5E9"/>
<dbReference type="KEGG" id="sla:SERLADRAFT_474798"/>